<keyword evidence="2" id="KW-1185">Reference proteome</keyword>
<name>A0ABW3CI67_9ACTN</name>
<proteinExistence type="predicted"/>
<protein>
    <submittedName>
        <fullName evidence="1">Uncharacterized protein</fullName>
    </submittedName>
</protein>
<organism evidence="1 2">
    <name type="scientific">Actinomadura adrarensis</name>
    <dbReference type="NCBI Taxonomy" id="1819600"/>
    <lineage>
        <taxon>Bacteria</taxon>
        <taxon>Bacillati</taxon>
        <taxon>Actinomycetota</taxon>
        <taxon>Actinomycetes</taxon>
        <taxon>Streptosporangiales</taxon>
        <taxon>Thermomonosporaceae</taxon>
        <taxon>Actinomadura</taxon>
    </lineage>
</organism>
<comment type="caution">
    <text evidence="1">The sequence shown here is derived from an EMBL/GenBank/DDBJ whole genome shotgun (WGS) entry which is preliminary data.</text>
</comment>
<dbReference type="Proteomes" id="UP001597083">
    <property type="component" value="Unassembled WGS sequence"/>
</dbReference>
<evidence type="ECO:0000313" key="2">
    <source>
        <dbReference type="Proteomes" id="UP001597083"/>
    </source>
</evidence>
<reference evidence="2" key="1">
    <citation type="journal article" date="2019" name="Int. J. Syst. Evol. Microbiol.">
        <title>The Global Catalogue of Microorganisms (GCM) 10K type strain sequencing project: providing services to taxonomists for standard genome sequencing and annotation.</title>
        <authorList>
            <consortium name="The Broad Institute Genomics Platform"/>
            <consortium name="The Broad Institute Genome Sequencing Center for Infectious Disease"/>
            <person name="Wu L."/>
            <person name="Ma J."/>
        </authorList>
    </citation>
    <scope>NUCLEOTIDE SEQUENCE [LARGE SCALE GENOMIC DNA]</scope>
    <source>
        <strain evidence="2">JCM 31696</strain>
    </source>
</reference>
<evidence type="ECO:0000313" key="1">
    <source>
        <dbReference type="EMBL" id="MFD0853294.1"/>
    </source>
</evidence>
<sequence>DAAGVDLSTALDSSGRLTTNAAQKLDQYRQTVDIARNPTHQLALALQDAGNQALSLKDRMTALQTALEAQFNPSLAAYQATLQLREGFRALAEQMAKTKGGMSGNTAESLRLQQAFATQLTTVRDLYTATFQKTRSTQQAANEVNRYLPILYALAGRNKEARAQVDALARVTGFNVQQTHISRQAFIQQATAMLGSRAQAEALWASYVKLAGATNNGAASLQIYITRVR</sequence>
<feature type="non-terminal residue" evidence="1">
    <location>
        <position position="229"/>
    </location>
</feature>
<feature type="non-terminal residue" evidence="1">
    <location>
        <position position="1"/>
    </location>
</feature>
<accession>A0ABW3CI67</accession>
<gene>
    <name evidence="1" type="ORF">ACFQ07_13720</name>
</gene>
<dbReference type="EMBL" id="JBHTIR010002044">
    <property type="protein sequence ID" value="MFD0853294.1"/>
    <property type="molecule type" value="Genomic_DNA"/>
</dbReference>